<evidence type="ECO:0000256" key="6">
    <source>
        <dbReference type="ARBA" id="ARBA00022801"/>
    </source>
</evidence>
<protein>
    <submittedName>
        <fullName evidence="13">Zn-dependent protease with chaperone function</fullName>
    </submittedName>
</protein>
<keyword evidence="5" id="KW-0479">Metal-binding</keyword>
<feature type="transmembrane region" description="Helical" evidence="11">
    <location>
        <begin position="21"/>
        <end position="44"/>
    </location>
</feature>
<keyword evidence="8 11" id="KW-1133">Transmembrane helix</keyword>
<gene>
    <name evidence="13" type="ORF">HNQ70_003566</name>
</gene>
<comment type="caution">
    <text evidence="13">The sequence shown here is derived from an EMBL/GenBank/DDBJ whole genome shotgun (WGS) entry which is preliminary data.</text>
</comment>
<evidence type="ECO:0000256" key="5">
    <source>
        <dbReference type="ARBA" id="ARBA00022723"/>
    </source>
</evidence>
<evidence type="ECO:0000313" key="14">
    <source>
        <dbReference type="Proteomes" id="UP000532440"/>
    </source>
</evidence>
<evidence type="ECO:0000256" key="1">
    <source>
        <dbReference type="ARBA" id="ARBA00001947"/>
    </source>
</evidence>
<name>A0A7W8MA02_9BURK</name>
<keyword evidence="9" id="KW-0482">Metalloprotease</keyword>
<organism evidence="13 14">
    <name type="scientific">Quisquiliibacterium transsilvanicum</name>
    <dbReference type="NCBI Taxonomy" id="1549638"/>
    <lineage>
        <taxon>Bacteria</taxon>
        <taxon>Pseudomonadati</taxon>
        <taxon>Pseudomonadota</taxon>
        <taxon>Betaproteobacteria</taxon>
        <taxon>Burkholderiales</taxon>
        <taxon>Burkholderiaceae</taxon>
        <taxon>Quisquiliibacterium</taxon>
    </lineage>
</organism>
<dbReference type="RefSeq" id="WP_183970257.1">
    <property type="nucleotide sequence ID" value="NZ_BAABEW010000020.1"/>
</dbReference>
<keyword evidence="7" id="KW-0862">Zinc</keyword>
<dbReference type="InterPro" id="IPR050083">
    <property type="entry name" value="HtpX_protease"/>
</dbReference>
<evidence type="ECO:0000256" key="10">
    <source>
        <dbReference type="ARBA" id="ARBA00023136"/>
    </source>
</evidence>
<dbReference type="PANTHER" id="PTHR43221:SF2">
    <property type="entry name" value="PROTEASE HTPX HOMOLOG"/>
    <property type="match status" value="1"/>
</dbReference>
<keyword evidence="6" id="KW-0378">Hydrolase</keyword>
<evidence type="ECO:0000256" key="11">
    <source>
        <dbReference type="SAM" id="Phobius"/>
    </source>
</evidence>
<evidence type="ECO:0000256" key="9">
    <source>
        <dbReference type="ARBA" id="ARBA00023049"/>
    </source>
</evidence>
<evidence type="ECO:0000256" key="2">
    <source>
        <dbReference type="ARBA" id="ARBA00022475"/>
    </source>
</evidence>
<dbReference type="Gene3D" id="3.30.2010.10">
    <property type="entry name" value="Metalloproteases ('zincins'), catalytic domain"/>
    <property type="match status" value="1"/>
</dbReference>
<dbReference type="EMBL" id="JACHGB010000007">
    <property type="protein sequence ID" value="MBB5273536.1"/>
    <property type="molecule type" value="Genomic_DNA"/>
</dbReference>
<evidence type="ECO:0000256" key="4">
    <source>
        <dbReference type="ARBA" id="ARBA00022692"/>
    </source>
</evidence>
<dbReference type="AlphaFoldDB" id="A0A7W8MA02"/>
<keyword evidence="3 13" id="KW-0645">Protease</keyword>
<dbReference type="InterPro" id="IPR001915">
    <property type="entry name" value="Peptidase_M48"/>
</dbReference>
<sequence>MRFFARQVEATRSGRRLRHRFALTATMASAFAGVLVALVVSALAPSASPTVLALAAGVSAALALALAMAEVLRQRRRLADGGIAVARLLGARAVVPDPIDPAERRLCDVAREIAIAAGTQVPMLCLLDADTSINACAAGRTPGDAVVIFTRGAVEQMSREELQGVFAHVLAHILHGDVRPAFALGEFAGGLRSAYDAGLVLLRTPAGAARAQGPARRRRARQGLLRAVGLLLAGAGSLGMLAALSMQAGAARRRALRADATAIRITRVPEALASALRKAQRPAPAAARFAPPAAGGATGADAATMRALTAHGWFVSPERRARPFVTHPPIPERIRRIAGRSLLANAPMHSGPVSDRWPLRWHVAAAAVRRPAEARAVALALLAPGRAAELRLPGARDVFAIAPDTLPSAARQALLELAAATLRNEPPQARTELLREARRLVEADARVTLLEFVFYLTMVDRIGEGSGIARARIGAVARLRARRLRDWAGQGLVRWRRTQGGAGEPVDASAALALLIRAALDWHRSRLPRSLRSLTRAFERASAYWGWSLWSPPGALDARELIAAIRVIALLQTLDQARAVKALAAALLGDRNTHPDARAAQAAVLRALCFAWGVPLPPSRGRVSKRESGDAFAGTPTLVYLDA</sequence>
<dbReference type="GO" id="GO:0006508">
    <property type="term" value="P:proteolysis"/>
    <property type="evidence" value="ECO:0007669"/>
    <property type="project" value="UniProtKB-KW"/>
</dbReference>
<evidence type="ECO:0000256" key="8">
    <source>
        <dbReference type="ARBA" id="ARBA00022989"/>
    </source>
</evidence>
<evidence type="ECO:0000259" key="12">
    <source>
        <dbReference type="Pfam" id="PF01435"/>
    </source>
</evidence>
<proteinExistence type="predicted"/>
<feature type="transmembrane region" description="Helical" evidence="11">
    <location>
        <begin position="50"/>
        <end position="69"/>
    </location>
</feature>
<keyword evidence="10 11" id="KW-0472">Membrane</keyword>
<dbReference type="Proteomes" id="UP000532440">
    <property type="component" value="Unassembled WGS sequence"/>
</dbReference>
<comment type="cofactor">
    <cofactor evidence="1">
        <name>Zn(2+)</name>
        <dbReference type="ChEBI" id="CHEBI:29105"/>
    </cofactor>
</comment>
<evidence type="ECO:0000256" key="7">
    <source>
        <dbReference type="ARBA" id="ARBA00022833"/>
    </source>
</evidence>
<keyword evidence="4 11" id="KW-0812">Transmembrane</keyword>
<evidence type="ECO:0000256" key="3">
    <source>
        <dbReference type="ARBA" id="ARBA00022670"/>
    </source>
</evidence>
<evidence type="ECO:0000313" key="13">
    <source>
        <dbReference type="EMBL" id="MBB5273536.1"/>
    </source>
</evidence>
<feature type="transmembrane region" description="Helical" evidence="11">
    <location>
        <begin position="224"/>
        <end position="244"/>
    </location>
</feature>
<keyword evidence="2" id="KW-1003">Cell membrane</keyword>
<accession>A0A7W8MA02</accession>
<dbReference type="GO" id="GO:0046872">
    <property type="term" value="F:metal ion binding"/>
    <property type="evidence" value="ECO:0007669"/>
    <property type="project" value="UniProtKB-KW"/>
</dbReference>
<dbReference type="GO" id="GO:0004222">
    <property type="term" value="F:metalloendopeptidase activity"/>
    <property type="evidence" value="ECO:0007669"/>
    <property type="project" value="InterPro"/>
</dbReference>
<dbReference type="Pfam" id="PF01435">
    <property type="entry name" value="Peptidase_M48"/>
    <property type="match status" value="1"/>
</dbReference>
<feature type="domain" description="Peptidase M48" evidence="12">
    <location>
        <begin position="104"/>
        <end position="340"/>
    </location>
</feature>
<keyword evidence="14" id="KW-1185">Reference proteome</keyword>
<dbReference type="PANTHER" id="PTHR43221">
    <property type="entry name" value="PROTEASE HTPX"/>
    <property type="match status" value="1"/>
</dbReference>
<reference evidence="13 14" key="1">
    <citation type="submission" date="2020-08" db="EMBL/GenBank/DDBJ databases">
        <title>Genomic Encyclopedia of Type Strains, Phase IV (KMG-IV): sequencing the most valuable type-strain genomes for metagenomic binning, comparative biology and taxonomic classification.</title>
        <authorList>
            <person name="Goeker M."/>
        </authorList>
    </citation>
    <scope>NUCLEOTIDE SEQUENCE [LARGE SCALE GENOMIC DNA]</scope>
    <source>
        <strain evidence="13 14">DSM 29781</strain>
    </source>
</reference>